<keyword evidence="1" id="KW-0732">Signal</keyword>
<proteinExistence type="predicted"/>
<organism evidence="2 3">
    <name type="scientific">Pseudomonas veronii 1YdBTEX2</name>
    <dbReference type="NCBI Taxonomy" id="1295141"/>
    <lineage>
        <taxon>Bacteria</taxon>
        <taxon>Pseudomonadati</taxon>
        <taxon>Pseudomonadota</taxon>
        <taxon>Gammaproteobacteria</taxon>
        <taxon>Pseudomonadales</taxon>
        <taxon>Pseudomonadaceae</taxon>
        <taxon>Pseudomonas</taxon>
    </lineage>
</organism>
<protein>
    <submittedName>
        <fullName evidence="2">Hypothetical secreted protein</fullName>
    </submittedName>
</protein>
<dbReference type="EMBL" id="LT599584">
    <property type="protein sequence ID" value="SBW84709.1"/>
    <property type="molecule type" value="Genomic_DNA"/>
</dbReference>
<evidence type="ECO:0000313" key="3">
    <source>
        <dbReference type="Proteomes" id="UP000245431"/>
    </source>
</evidence>
<accession>A0A1D3K8L6</accession>
<dbReference type="Proteomes" id="UP000245431">
    <property type="component" value="Chromosome PVE_r2"/>
</dbReference>
<feature type="chain" id="PRO_5008916564" evidence="1">
    <location>
        <begin position="25"/>
        <end position="53"/>
    </location>
</feature>
<evidence type="ECO:0000313" key="2">
    <source>
        <dbReference type="EMBL" id="SBW84709.1"/>
    </source>
</evidence>
<sequence length="53" mass="5366">MKKTIYNCGVGGLLACLCSGVACATDAFSLIGNGPISVGMGGAVWPMTSEQRE</sequence>
<reference evidence="3" key="1">
    <citation type="submission" date="2016-07" db="EMBL/GenBank/DDBJ databases">
        <authorList>
            <person name="Florea S."/>
            <person name="Webb J.S."/>
            <person name="Jaromczyk J."/>
            <person name="Schardl C.L."/>
        </authorList>
    </citation>
    <scope>NUCLEOTIDE SEQUENCE [LARGE SCALE GENOMIC DNA]</scope>
    <source>
        <strain evidence="3">1YdBTEX2</strain>
    </source>
</reference>
<dbReference type="AlphaFoldDB" id="A0A1D3K8L6"/>
<evidence type="ECO:0000256" key="1">
    <source>
        <dbReference type="SAM" id="SignalP"/>
    </source>
</evidence>
<name>A0A1D3K8L6_PSEVE</name>
<feature type="signal peptide" evidence="1">
    <location>
        <begin position="1"/>
        <end position="24"/>
    </location>
</feature>
<dbReference type="PROSITE" id="PS51257">
    <property type="entry name" value="PROKAR_LIPOPROTEIN"/>
    <property type="match status" value="1"/>
</dbReference>
<gene>
    <name evidence="2" type="ORF">PVE_R2G0683</name>
</gene>